<dbReference type="eggNOG" id="COG4625">
    <property type="taxonomic scope" value="Bacteria"/>
</dbReference>
<dbReference type="KEGG" id="rak:A1C_06370"/>
<evidence type="ECO:0000313" key="2">
    <source>
        <dbReference type="Proteomes" id="UP000006830"/>
    </source>
</evidence>
<dbReference type="HOGENOM" id="CLU_1467143_0_0_5"/>
<organism evidence="1 2">
    <name type="scientific">Rickettsia akari (strain Hartford)</name>
    <dbReference type="NCBI Taxonomy" id="293614"/>
    <lineage>
        <taxon>Bacteria</taxon>
        <taxon>Pseudomonadati</taxon>
        <taxon>Pseudomonadota</taxon>
        <taxon>Alphaproteobacteria</taxon>
        <taxon>Rickettsiales</taxon>
        <taxon>Rickettsiaceae</taxon>
        <taxon>Rickettsieae</taxon>
        <taxon>Rickettsia</taxon>
        <taxon>spotted fever group</taxon>
    </lineage>
</organism>
<dbReference type="STRING" id="293614.A1C_06370"/>
<proteinExistence type="predicted"/>
<reference evidence="1" key="1">
    <citation type="submission" date="2007-09" db="EMBL/GenBank/DDBJ databases">
        <title>Complete Genome Sequence of Rickettsia akari.</title>
        <authorList>
            <person name="Madan A."/>
            <person name="Fahey J."/>
            <person name="Helton E."/>
            <person name="Ketteman M."/>
            <person name="Madan A."/>
            <person name="Rodrigues S."/>
            <person name="Sanchez A."/>
            <person name="Whiting M."/>
            <person name="Dasch G."/>
            <person name="Eremeeva M."/>
        </authorList>
    </citation>
    <scope>NUCLEOTIDE SEQUENCE</scope>
    <source>
        <strain evidence="1">Hartford</strain>
    </source>
</reference>
<name>A8GQ24_RICAH</name>
<sequence length="184" mass="18799">MLLLLGTENLITLQDDCAAKAICTAGNELASLNVLGNVAFNNIDTTNVLAFNIINTMQFVDVCGITNQINVINIGAANASLGLPAAAGSYTIDANGANVGIFANGQTINFVHEDAELVLQNSAAGDSTITLNATLDPGDPNKGKLAVDSGAAGGQVILTNVGNATYGTVVNKLKALEFRGNSTF</sequence>
<dbReference type="Proteomes" id="UP000006830">
    <property type="component" value="Chromosome"/>
</dbReference>
<dbReference type="AlphaFoldDB" id="A8GQ24"/>
<keyword evidence="2" id="KW-1185">Reference proteome</keyword>
<protein>
    <submittedName>
        <fullName evidence="1">Outer membrane protein rOmpA</fullName>
    </submittedName>
</protein>
<gene>
    <name evidence="1" type="ordered locus">A1C_06370</name>
</gene>
<accession>A8GQ24</accession>
<dbReference type="EMBL" id="CP000847">
    <property type="protein sequence ID" value="ABV75499.1"/>
    <property type="molecule type" value="Genomic_DNA"/>
</dbReference>
<evidence type="ECO:0000313" key="1">
    <source>
        <dbReference type="EMBL" id="ABV75499.1"/>
    </source>
</evidence>